<evidence type="ECO:0000256" key="2">
    <source>
        <dbReference type="SAM" id="MobiDB-lite"/>
    </source>
</evidence>
<accession>A0A835HS87</accession>
<feature type="compositionally biased region" description="Polar residues" evidence="2">
    <location>
        <begin position="1773"/>
        <end position="1813"/>
    </location>
</feature>
<feature type="compositionally biased region" description="Polar residues" evidence="2">
    <location>
        <begin position="2561"/>
        <end position="2575"/>
    </location>
</feature>
<reference evidence="4 5" key="1">
    <citation type="submission" date="2020-10" db="EMBL/GenBank/DDBJ databases">
        <title>The Coptis chinensis genome and diversification of protoberbering-type alkaloids.</title>
        <authorList>
            <person name="Wang B."/>
            <person name="Shu S."/>
            <person name="Song C."/>
            <person name="Liu Y."/>
        </authorList>
    </citation>
    <scope>NUCLEOTIDE SEQUENCE [LARGE SCALE GENOMIC DNA]</scope>
    <source>
        <strain evidence="4">HL-2020</strain>
        <tissue evidence="4">Leaf</tissue>
    </source>
</reference>
<dbReference type="PANTHER" id="PTHR15678:SF6">
    <property type="entry name" value="BRIDGE-LIKE LIPID TRANSFER PROTEIN FAMILY MEMBER 2"/>
    <property type="match status" value="1"/>
</dbReference>
<feature type="domain" description="FMP27/BLTP2/Hobbit GFWDK motif-containing RBG unit" evidence="3">
    <location>
        <begin position="1169"/>
        <end position="1317"/>
    </location>
</feature>
<keyword evidence="5" id="KW-1185">Reference proteome</keyword>
<evidence type="ECO:0000256" key="1">
    <source>
        <dbReference type="SAM" id="Coils"/>
    </source>
</evidence>
<dbReference type="SMART" id="SM01214">
    <property type="entry name" value="Fmp27_GFWDK"/>
    <property type="match status" value="1"/>
</dbReference>
<feature type="compositionally biased region" description="Basic and acidic residues" evidence="2">
    <location>
        <begin position="2405"/>
        <end position="2440"/>
    </location>
</feature>
<evidence type="ECO:0000259" key="3">
    <source>
        <dbReference type="SMART" id="SM01214"/>
    </source>
</evidence>
<dbReference type="Proteomes" id="UP000631114">
    <property type="component" value="Unassembled WGS sequence"/>
</dbReference>
<evidence type="ECO:0000313" key="5">
    <source>
        <dbReference type="Proteomes" id="UP000631114"/>
    </source>
</evidence>
<feature type="compositionally biased region" description="Polar residues" evidence="2">
    <location>
        <begin position="2386"/>
        <end position="2401"/>
    </location>
</feature>
<comment type="caution">
    <text evidence="4">The sequence shown here is derived from an EMBL/GenBank/DDBJ whole genome shotgun (WGS) entry which is preliminary data.</text>
</comment>
<feature type="coiled-coil region" evidence="1">
    <location>
        <begin position="2037"/>
        <end position="2064"/>
    </location>
</feature>
<dbReference type="InterPro" id="IPR045167">
    <property type="entry name" value="Hobbit"/>
</dbReference>
<feature type="region of interest" description="Disordered" evidence="2">
    <location>
        <begin position="1773"/>
        <end position="1815"/>
    </location>
</feature>
<dbReference type="PANTHER" id="PTHR15678">
    <property type="entry name" value="ANTIGEN MLAA-22-RELATED"/>
    <property type="match status" value="1"/>
</dbReference>
<dbReference type="OrthoDB" id="1562405at2759"/>
<feature type="region of interest" description="Disordered" evidence="2">
    <location>
        <begin position="2469"/>
        <end position="2511"/>
    </location>
</feature>
<sequence>MAPSPVKFLVLFFLLSIVGWVVFIFAARLLAWFLSRIMGASVVFRVAGWNCLRDVVVKFNKGAIESVFVGEIKLSLRQSLVKLGVGFISRDPKLQLLICDLEVVMRPSSKSVKKKARTGKPRSAGRGKWMIVANMARFLSVSVTELAVKLPKVTIEAKDLRVDISKDGGSKPTLFVKLQLLPILVHMGDPRLSYDQSSSVSEGGCISPDQASLAGMDKAATPFVCEELSLSFEIGHDSGKLLLCCDYYLTGSSKTFGRREVGVAVSNLDVTSGDITLNLNEKLITKNKTATDAFVQADTVGGTNVSEGVAIKSQKRQNTLQSLKKYSSMFPVKAIRFLVMIMPMDSVQAVRMPYLFLNGNILCGMLTSREEVHRNFLREGSSSVLEILKLAIVSSIYVPLQPIAPLRAEIDIKLGGTQFNIIPSRLKPWIQLYLSKKKKMVLREEKPNLDRPQASENKLVMWTCTVSAPEMTVVLYSIFGARLYHGCSQSSHVFANNISNTGTAVHMELGELHLHMADEYQECLKESLFGVETNSGSLMHIAKVSLDWGKKEMESHDEHGLGRCKLVLSVDVTGMGVYFSFQRVESLISTAMSFQAILKDISPSGKKETQNKGLRLAKPSGKGIQFLKLNLERCSVSFCGDVGVEDAVIADPKRVNYGSQGGRVVINTSADGSPRIANITSTVSSGCKKLSYSISLDIFHFNLCVNKEKQSTQIELERARSIYHEYLEEHRPHTKVTLFDMQNSKFVRRSGGLNEIAVCSLFSATDISVRWEPDAHLSLFELVLRLKLLIHNLKLQRRDLDIKEASSTGKTSEPENKTNADPVQTDKKPKKKESIFAIDVEMLNISAEVGDGVDAVVHVQSIFSENARIGVLLEGLMLSFNEARVFKSTRMQISRIPNPSVSSSSEDAKLQLPTTWDWVIQGLDVHICMPYRLQLRAIEDSIEDMLRALKLITAAKTSLIFPKSENRKVKKSSSTKFGCVKFSIRKLTADIEEEPMQGWLDEHYQLMKNEACEVAVRLKFLDSLSSEGVQSTGSSEPSDSCIKSCHHNGVEIDVHDSLAVQKLREEIHKNAFQSYYRACQNLVGSEGSGACKRGFQSGFKPSTARTSLLSVCATELDLTLTKIEGGEIGMIEIIKKLDPVCLEDNIPFTRLYGRNIVLSTGSLTVQLRNYTFPLFSAVVGKCEGRLVLAQQATCFQPQMSQDVFIGRWRKVRMLRSVSGTTPPMKTYSDLPIYFEKAEIGFGVGFEPSFADVSYAFTVALRRANLSVRNKLPGTQPPKKERSLPWWDEVRNYVHGKVSLYFGSTRWSILGTTDPYEKLDKLQVVSGYMVLQQSDGRVSVSAKDFKIFLSSLESLINYCSLKLPTNMCGAFLEAPSFSLEVNMDWECESGNPLNHYLYALPAEGKPREKVYDPFRSTSLSLRWNFSLRPSLPQCDNHFPSTSIAEQRVLDEVVYPSPYKAEHVAIDSPIVNIGAHDLAWLTKFWNLNYIPPHKLRSFSRWPRFGVPRAARSGNLSMDKVMTEFMLRVDAMPTCLKHMPLDDDDPASGLTFKTARLKYELCYSRGRQKYTFDCKRDPLDLVYQGLDLHMLKVFINKEYCTCVAKEVQMARKNSQSVSVDDTSNEKCNNKSGCTDKHRDDGFLLSSDYFTIRRQAPKADPTRLLSWQEAGKRNLEMTYVRSEFENGSDSDDHTRSDPSDDDGFNVVIADNCQRVFVYGLKLLWTIENRDAVWSFVGGISKAFEPPKPSPSRQYAQRKLFEENQVRDGDETLQYDTTQPSASVSQGTGSPTPQHVDNLGMLSSASAPKTEGSSSSAVAKNEITDDLEEEGTRHFMVNVIQPQFNLHSEDANGRFLLAAASGRVLARSFHSVLHVGYEMIEQALGTGSIHVPESEPEMTWKRAEFSVMLEHVQAHVAPTDVDPGAGLQWLPKILRSSPKVKRTGALLERVFMPCTMYFRYTRHKGGTADLKVKPLKELTFNSPNITATMTSRQFQVMLDVLSNLLFARLPKPRKSSLSCLAENDEDIEEEADEVVPDGVEEVELARINLEQMERERKLLLDDIRKLSITYDNHPGELCLSPEKDANLWMIAGRRSTLVQGLKKELVNTQKSRKAASASLRMALQKAAQLRLMEKEKNKSPSYAMRISLRINKVVWGMLADGKSFAEAEINNMIYDFDRDYKDVGVAKFTTKAFVVRNCLPNAKSDMLLSAWNPPSEWGKNVMLRVDAKQGAPKDGNSPLELFQVVIYPLKIHLTETMYRMMWEYFFPEEEQDSQRRQASCIEVWKVSTTAGSKRVKKGAPVHEGASSGNHSSRESEGPAKLSASTIPLISAVANQSSTHGDASQASKLQNLKANIVCGSTPELRRTSSFDRTWEENVAETVANELVLHAHSSSISTRSGPLTSTAEPQEESSRGKTKDSKIIKSGRPSHDEKKVGKSHDEKRARARKMREFHNIKISQVELLVTYEGSRFAGKKFKDKAHSQREPSGNAIPDGDLNFSDSDDGQAGKSDQFPISWLKRPSDGAGDGFVTSIRGLFNSWRRKAKAFVLRTMRGTGSQQIESLPPSPRENTPFESDYSSGSSPYEDFNE</sequence>
<evidence type="ECO:0000313" key="4">
    <source>
        <dbReference type="EMBL" id="KAF9603303.1"/>
    </source>
</evidence>
<feature type="region of interest" description="Disordered" evidence="2">
    <location>
        <begin position="2546"/>
        <end position="2582"/>
    </location>
</feature>
<feature type="region of interest" description="Disordered" evidence="2">
    <location>
        <begin position="805"/>
        <end position="828"/>
    </location>
</feature>
<name>A0A835HS87_9MAGN</name>
<dbReference type="Pfam" id="PF10344">
    <property type="entry name" value="Hobbit"/>
    <property type="match status" value="2"/>
</dbReference>
<proteinExistence type="predicted"/>
<organism evidence="4 5">
    <name type="scientific">Coptis chinensis</name>
    <dbReference type="NCBI Taxonomy" id="261450"/>
    <lineage>
        <taxon>Eukaryota</taxon>
        <taxon>Viridiplantae</taxon>
        <taxon>Streptophyta</taxon>
        <taxon>Embryophyta</taxon>
        <taxon>Tracheophyta</taxon>
        <taxon>Spermatophyta</taxon>
        <taxon>Magnoliopsida</taxon>
        <taxon>Ranunculales</taxon>
        <taxon>Ranunculaceae</taxon>
        <taxon>Coptidoideae</taxon>
        <taxon>Coptis</taxon>
    </lineage>
</organism>
<keyword evidence="1" id="KW-0175">Coiled coil</keyword>
<protein>
    <recommendedName>
        <fullName evidence="3">FMP27/BLTP2/Hobbit GFWDK motif-containing RBG unit domain-containing protein</fullName>
    </recommendedName>
</protein>
<dbReference type="InterPro" id="IPR019441">
    <property type="entry name" value="FMP27/BLTP2/Hobbit_GFWDK_RBG"/>
</dbReference>
<feature type="region of interest" description="Disordered" evidence="2">
    <location>
        <begin position="1679"/>
        <end position="1700"/>
    </location>
</feature>
<feature type="region of interest" description="Disordered" evidence="2">
    <location>
        <begin position="2386"/>
        <end position="2440"/>
    </location>
</feature>
<dbReference type="EMBL" id="JADFTS010000006">
    <property type="protein sequence ID" value="KAF9603303.1"/>
    <property type="molecule type" value="Genomic_DNA"/>
</dbReference>
<gene>
    <name evidence="4" type="ORF">IFM89_034652</name>
</gene>
<feature type="region of interest" description="Disordered" evidence="2">
    <location>
        <begin position="2287"/>
        <end position="2316"/>
    </location>
</feature>